<name>A0A371DG96_9APHY</name>
<evidence type="ECO:0000313" key="1">
    <source>
        <dbReference type="EMBL" id="RDX51533.1"/>
    </source>
</evidence>
<accession>A0A371DG96</accession>
<dbReference type="AlphaFoldDB" id="A0A371DG96"/>
<reference evidence="1 2" key="1">
    <citation type="journal article" date="2018" name="Biotechnol. Biofuels">
        <title>Integrative visual omics of the white-rot fungus Polyporus brumalis exposes the biotechnological potential of its oxidative enzymes for delignifying raw plant biomass.</title>
        <authorList>
            <person name="Miyauchi S."/>
            <person name="Rancon A."/>
            <person name="Drula E."/>
            <person name="Hage H."/>
            <person name="Chaduli D."/>
            <person name="Favel A."/>
            <person name="Grisel S."/>
            <person name="Henrissat B."/>
            <person name="Herpoel-Gimbert I."/>
            <person name="Ruiz-Duenas F.J."/>
            <person name="Chevret D."/>
            <person name="Hainaut M."/>
            <person name="Lin J."/>
            <person name="Wang M."/>
            <person name="Pangilinan J."/>
            <person name="Lipzen A."/>
            <person name="Lesage-Meessen L."/>
            <person name="Navarro D."/>
            <person name="Riley R."/>
            <person name="Grigoriev I.V."/>
            <person name="Zhou S."/>
            <person name="Raouche S."/>
            <person name="Rosso M.N."/>
        </authorList>
    </citation>
    <scope>NUCLEOTIDE SEQUENCE [LARGE SCALE GENOMIC DNA]</scope>
    <source>
        <strain evidence="1 2">BRFM 1820</strain>
    </source>
</reference>
<dbReference type="EMBL" id="KZ857394">
    <property type="protein sequence ID" value="RDX51533.1"/>
    <property type="molecule type" value="Genomic_DNA"/>
</dbReference>
<keyword evidence="2" id="KW-1185">Reference proteome</keyword>
<proteinExistence type="predicted"/>
<gene>
    <name evidence="1" type="ORF">OH76DRAFT_300514</name>
</gene>
<dbReference type="Proteomes" id="UP000256964">
    <property type="component" value="Unassembled WGS sequence"/>
</dbReference>
<organism evidence="1 2">
    <name type="scientific">Lentinus brumalis</name>
    <dbReference type="NCBI Taxonomy" id="2498619"/>
    <lineage>
        <taxon>Eukaryota</taxon>
        <taxon>Fungi</taxon>
        <taxon>Dikarya</taxon>
        <taxon>Basidiomycota</taxon>
        <taxon>Agaricomycotina</taxon>
        <taxon>Agaricomycetes</taxon>
        <taxon>Polyporales</taxon>
        <taxon>Polyporaceae</taxon>
        <taxon>Lentinus</taxon>
    </lineage>
</organism>
<protein>
    <submittedName>
        <fullName evidence="1">Uncharacterized protein</fullName>
    </submittedName>
</protein>
<evidence type="ECO:0000313" key="2">
    <source>
        <dbReference type="Proteomes" id="UP000256964"/>
    </source>
</evidence>
<sequence>MVGFLLLRTINRSRFRRSWFAPQRPERLVGRSACVLQSVQHSHQDISIKYGGTSTDASCIFSCSVAYPMLLLPKSA</sequence>